<dbReference type="GO" id="GO:0016787">
    <property type="term" value="F:hydrolase activity"/>
    <property type="evidence" value="ECO:0007669"/>
    <property type="project" value="UniProtKB-KW"/>
</dbReference>
<protein>
    <submittedName>
        <fullName evidence="2">Acetyl-CoA hydrolase/N-acetyltransferase GNAT family fusion protein</fullName>
    </submittedName>
</protein>
<dbReference type="InterPro" id="IPR038460">
    <property type="entry name" value="AcetylCoA_hyd_C_sf"/>
</dbReference>
<dbReference type="PANTHER" id="PTHR21432:SF20">
    <property type="entry name" value="ACETYL-COA HYDROLASE"/>
    <property type="match status" value="1"/>
</dbReference>
<organism evidence="2 5">
    <name type="scientific">Methanothrix harundinacea</name>
    <dbReference type="NCBI Taxonomy" id="301375"/>
    <lineage>
        <taxon>Archaea</taxon>
        <taxon>Methanobacteriati</taxon>
        <taxon>Methanobacteriota</taxon>
        <taxon>Stenosarchaea group</taxon>
        <taxon>Methanomicrobia</taxon>
        <taxon>Methanotrichales</taxon>
        <taxon>Methanotrichaceae</taxon>
        <taxon>Methanothrix</taxon>
    </lineage>
</organism>
<dbReference type="PATRIC" id="fig|301375.6.peg.860"/>
<proteinExistence type="predicted"/>
<dbReference type="EMBL" id="LGFT01000026">
    <property type="protein sequence ID" value="KUK44393.1"/>
    <property type="molecule type" value="Genomic_DNA"/>
</dbReference>
<dbReference type="Pfam" id="PF13336">
    <property type="entry name" value="AcetylCoA_hyd_C"/>
    <property type="match status" value="1"/>
</dbReference>
<reference evidence="3" key="1">
    <citation type="journal article" date="2015" name="MBio">
        <title>Genome-resolved metagenomic analysis reveals roles for candidate phyla and other microbial community members in biogeochemical transformations in oil reservoirs.</title>
        <authorList>
            <person name="Hu P."/>
            <person name="Tom L."/>
            <person name="Singh A."/>
            <person name="Thomas B.C."/>
            <person name="Baker B.J."/>
            <person name="Piceno Y.M."/>
            <person name="Andersen G.L."/>
            <person name="Banfield J.F."/>
        </authorList>
    </citation>
    <scope>NUCLEOTIDE SEQUENCE [LARGE SCALE GENOMIC DNA]</scope>
    <source>
        <strain evidence="3">56_747</strain>
    </source>
</reference>
<evidence type="ECO:0000313" key="2">
    <source>
        <dbReference type="EMBL" id="KUK44393.1"/>
    </source>
</evidence>
<dbReference type="Proteomes" id="UP000053961">
    <property type="component" value="Unassembled WGS sequence"/>
</dbReference>
<dbReference type="InterPro" id="IPR026888">
    <property type="entry name" value="AcetylCoA_hyd_C"/>
</dbReference>
<name>A0A117LFJ4_9EURY</name>
<dbReference type="Gene3D" id="3.30.750.70">
    <property type="entry name" value="4-hydroxybutyrate coenzyme like domains"/>
    <property type="match status" value="1"/>
</dbReference>
<evidence type="ECO:0000259" key="1">
    <source>
        <dbReference type="Pfam" id="PF13336"/>
    </source>
</evidence>
<dbReference type="SUPFAM" id="SSF100950">
    <property type="entry name" value="NagB/RpiA/CoA transferase-like"/>
    <property type="match status" value="1"/>
</dbReference>
<dbReference type="Gene3D" id="3.40.1080.20">
    <property type="entry name" value="Acetyl-CoA hydrolase/transferase C-terminal domain"/>
    <property type="match status" value="1"/>
</dbReference>
<sequence length="228" mass="24414">MPYIYGEGIANLQDVDYVIVKDEPLLEHEEYVPEYLVQKIGRNVARLVEDGATIRVGWGGMPDAVLSHLSDKRHLGLHSDLFTDGVAELMREGVLDNSRKSLDPGIAVASFAVGKRATYEFLHKNPDVIFKTIDSTNSLSVIASQRNMTAINTALEIDLTGQATAESLGGRFYSGVGGEADFMRGSALAVGGKPILALPSLSNDGLSSRIVPQLSPGASATFHRGDVS</sequence>
<dbReference type="InterPro" id="IPR046433">
    <property type="entry name" value="ActCoA_hydro"/>
</dbReference>
<dbReference type="EMBL" id="LGHB01000028">
    <property type="protein sequence ID" value="KUK95725.1"/>
    <property type="molecule type" value="Genomic_DNA"/>
</dbReference>
<accession>A0A117LFJ4</accession>
<dbReference type="PANTHER" id="PTHR21432">
    <property type="entry name" value="ACETYL-COA HYDROLASE-RELATED"/>
    <property type="match status" value="1"/>
</dbReference>
<comment type="caution">
    <text evidence="2">The sequence shown here is derived from an EMBL/GenBank/DDBJ whole genome shotgun (WGS) entry which is preliminary data.</text>
</comment>
<feature type="domain" description="Acetyl-CoA hydrolase/transferase C-terminal" evidence="1">
    <location>
        <begin position="114"/>
        <end position="227"/>
    </location>
</feature>
<dbReference type="InterPro" id="IPR037171">
    <property type="entry name" value="NagB/RpiA_transferase-like"/>
</dbReference>
<keyword evidence="2" id="KW-0808">Transferase</keyword>
<evidence type="ECO:0000313" key="4">
    <source>
        <dbReference type="Proteomes" id="UP000053961"/>
    </source>
</evidence>
<dbReference type="GO" id="GO:0006083">
    <property type="term" value="P:acetate metabolic process"/>
    <property type="evidence" value="ECO:0007669"/>
    <property type="project" value="InterPro"/>
</dbReference>
<dbReference type="GO" id="GO:0008775">
    <property type="term" value="F:acetate CoA-transferase activity"/>
    <property type="evidence" value="ECO:0007669"/>
    <property type="project" value="InterPro"/>
</dbReference>
<evidence type="ECO:0000313" key="5">
    <source>
        <dbReference type="Proteomes" id="UP000057043"/>
    </source>
</evidence>
<dbReference type="Proteomes" id="UP000057043">
    <property type="component" value="Unassembled WGS sequence"/>
</dbReference>
<evidence type="ECO:0000313" key="3">
    <source>
        <dbReference type="EMBL" id="KUK95725.1"/>
    </source>
</evidence>
<reference evidence="4 5" key="2">
    <citation type="journal article" date="2015" name="MBio">
        <title>Genome-Resolved Metagenomic Analysis Reveals Roles for Candidate Phyla and Other Microbial Community Members in Biogeochemical Transformations in Oil Reservoirs.</title>
        <authorList>
            <person name="Hu P."/>
            <person name="Tom L."/>
            <person name="Singh A."/>
            <person name="Thomas B.C."/>
            <person name="Baker B.J."/>
            <person name="Piceno Y.M."/>
            <person name="Andersen G.L."/>
            <person name="Banfield J.F."/>
        </authorList>
    </citation>
    <scope>NUCLEOTIDE SEQUENCE [LARGE SCALE GENOMIC DNA]</scope>
    <source>
        <strain evidence="2">57_489</strain>
    </source>
</reference>
<dbReference type="AlphaFoldDB" id="A0A117LFJ4"/>
<keyword evidence="2" id="KW-0378">Hydrolase</keyword>
<gene>
    <name evidence="2" type="ORF">XD72_1232</name>
    <name evidence="3" type="ORF">XE07_1665</name>
</gene>